<feature type="region of interest" description="Disordered" evidence="1">
    <location>
        <begin position="238"/>
        <end position="311"/>
    </location>
</feature>
<feature type="region of interest" description="Disordered" evidence="1">
    <location>
        <begin position="441"/>
        <end position="484"/>
    </location>
</feature>
<organism evidence="4 5">
    <name type="scientific">Arthrobacter burdickii</name>
    <dbReference type="NCBI Taxonomy" id="3035920"/>
    <lineage>
        <taxon>Bacteria</taxon>
        <taxon>Bacillati</taxon>
        <taxon>Actinomycetota</taxon>
        <taxon>Actinomycetes</taxon>
        <taxon>Micrococcales</taxon>
        <taxon>Micrococcaceae</taxon>
        <taxon>Arthrobacter</taxon>
    </lineage>
</organism>
<evidence type="ECO:0000259" key="3">
    <source>
        <dbReference type="Pfam" id="PF14530"/>
    </source>
</evidence>
<dbReference type="EMBL" id="JAROCG010000002">
    <property type="protein sequence ID" value="MDN4612727.1"/>
    <property type="molecule type" value="Genomic_DNA"/>
</dbReference>
<feature type="compositionally biased region" description="Low complexity" evidence="1">
    <location>
        <begin position="136"/>
        <end position="148"/>
    </location>
</feature>
<feature type="compositionally biased region" description="Low complexity" evidence="1">
    <location>
        <begin position="446"/>
        <end position="457"/>
    </location>
</feature>
<keyword evidence="2" id="KW-0472">Membrane</keyword>
<feature type="region of interest" description="Disordered" evidence="1">
    <location>
        <begin position="116"/>
        <end position="165"/>
    </location>
</feature>
<reference evidence="4" key="1">
    <citation type="submission" date="2023-06" db="EMBL/GenBank/DDBJ databases">
        <title>MT1 and MT2 Draft Genomes of Novel Species.</title>
        <authorList>
            <person name="Venkateswaran K."/>
        </authorList>
    </citation>
    <scope>NUCLEOTIDE SEQUENCE</scope>
    <source>
        <strain evidence="4">IIF3SC-B10</strain>
    </source>
</reference>
<sequence length="484" mass="47021">MASSGTVNMRAETGGQRVRGSRVAGRVLRWSAGLIGLFAVVLLMAGIVVGIGLRSAEPPAPVYSAGEQAQLDAEGRYRALAADARAAAALQPALEAALGERLAAVAADLDAQADAVSLPRSPAPAPEGTDAGGASAGSTSAGSTSAGTPIDPVPATGASSSAEVPVDGPRLLSMLRDSALRSLRDAVDAEPGPARVLASAGANQWRQAVLIGQALGTEPGLPAADTLSAADLTADEAGLVAPTGPTSSTGPAPSGGPAGVPAPTSSADPAGANDPADAPAPNSSGDPPGALTPASSADAASPDDCAGTPLGTEADRQALQNAKRAEDEARYGYEVAAALVPDPAAALARSAVHQAAADAAARRLAELCVPVAPAPAGFAIAPAFRADPEAALRELEQDHAELYAGLVSAVGPDVRAWAVASYNAAVQRSLEAGTPLDAFPGLATESGAGSAGDSASATRPGATSAPEDAPAPEGTPAPAGPNGG</sequence>
<gene>
    <name evidence="4" type="ORF">P5G52_17810</name>
</gene>
<feature type="compositionally biased region" description="Pro residues" evidence="1">
    <location>
        <begin position="473"/>
        <end position="484"/>
    </location>
</feature>
<keyword evidence="2" id="KW-0812">Transmembrane</keyword>
<dbReference type="InterPro" id="IPR012347">
    <property type="entry name" value="Ferritin-like"/>
</dbReference>
<dbReference type="SUPFAM" id="SSF47240">
    <property type="entry name" value="Ferritin-like"/>
    <property type="match status" value="1"/>
</dbReference>
<feature type="domain" description="DUF4439" evidence="3">
    <location>
        <begin position="318"/>
        <end position="443"/>
    </location>
</feature>
<dbReference type="InterPro" id="IPR029447">
    <property type="entry name" value="DUF4439"/>
</dbReference>
<feature type="transmembrane region" description="Helical" evidence="2">
    <location>
        <begin position="27"/>
        <end position="53"/>
    </location>
</feature>
<keyword evidence="2" id="KW-1133">Transmembrane helix</keyword>
<name>A0ABT8K6S9_9MICC</name>
<accession>A0ABT8K6S9</accession>
<dbReference type="InterPro" id="IPR009078">
    <property type="entry name" value="Ferritin-like_SF"/>
</dbReference>
<proteinExistence type="predicted"/>
<evidence type="ECO:0000256" key="1">
    <source>
        <dbReference type="SAM" id="MobiDB-lite"/>
    </source>
</evidence>
<evidence type="ECO:0000256" key="2">
    <source>
        <dbReference type="SAM" id="Phobius"/>
    </source>
</evidence>
<comment type="caution">
    <text evidence="4">The sequence shown here is derived from an EMBL/GenBank/DDBJ whole genome shotgun (WGS) entry which is preliminary data.</text>
</comment>
<feature type="compositionally biased region" description="Low complexity" evidence="1">
    <location>
        <begin position="238"/>
        <end position="252"/>
    </location>
</feature>
<dbReference type="RefSeq" id="WP_301230000.1">
    <property type="nucleotide sequence ID" value="NZ_JAROCG010000002.1"/>
</dbReference>
<dbReference type="Proteomes" id="UP001174209">
    <property type="component" value="Unassembled WGS sequence"/>
</dbReference>
<dbReference type="Gene3D" id="1.20.1260.10">
    <property type="match status" value="1"/>
</dbReference>
<dbReference type="Pfam" id="PF14530">
    <property type="entry name" value="DUF4439"/>
    <property type="match status" value="1"/>
</dbReference>
<feature type="compositionally biased region" description="Low complexity" evidence="1">
    <location>
        <begin position="259"/>
        <end position="304"/>
    </location>
</feature>
<protein>
    <submittedName>
        <fullName evidence="4">DUF4439 domain-containing protein</fullName>
    </submittedName>
</protein>
<evidence type="ECO:0000313" key="5">
    <source>
        <dbReference type="Proteomes" id="UP001174209"/>
    </source>
</evidence>
<keyword evidence="5" id="KW-1185">Reference proteome</keyword>
<evidence type="ECO:0000313" key="4">
    <source>
        <dbReference type="EMBL" id="MDN4612727.1"/>
    </source>
</evidence>